<dbReference type="Pfam" id="PF00534">
    <property type="entry name" value="Glycos_transf_1"/>
    <property type="match status" value="1"/>
</dbReference>
<keyword evidence="5" id="KW-0808">Transferase</keyword>
<dbReference type="Pfam" id="PF13439">
    <property type="entry name" value="Glyco_transf_4"/>
    <property type="match status" value="1"/>
</dbReference>
<reference evidence="5" key="1">
    <citation type="journal article" date="2006" name="PLoS Genet.">
        <title>Genetic analysis of the capsular biosynthetic locus from all 90 pneumococcal serotypes.</title>
        <authorList>
            <person name="Bentley S.D."/>
            <person name="Aanensen D.M."/>
            <person name="Mavroidi A."/>
            <person name="Saunders D."/>
            <person name="Rabbinowitsch E."/>
            <person name="Collins M."/>
            <person name="Donohoe K."/>
            <person name="Harris D."/>
            <person name="Murphy L."/>
            <person name="Quail M.A."/>
            <person name="Samuel G."/>
            <person name="Skovsted I.C."/>
            <person name="Kaltoft M.S."/>
            <person name="Barrell B."/>
            <person name="Reeves P.R."/>
            <person name="Parkhill J."/>
            <person name="Spratt B.G."/>
        </authorList>
    </citation>
    <scope>NUCLEOTIDE SEQUENCE</scope>
    <source>
        <strain evidence="5">CSF/79</strain>
        <strain evidence="4">E294</strain>
    </source>
</reference>
<dbReference type="EMBL" id="CR931701">
    <property type="protein sequence ID" value="CAI34232.1"/>
    <property type="molecule type" value="Genomic_DNA"/>
</dbReference>
<dbReference type="CDD" id="cd03820">
    <property type="entry name" value="GT4_AmsD-like"/>
    <property type="match status" value="1"/>
</dbReference>
<keyword evidence="1" id="KW-0472">Membrane</keyword>
<evidence type="ECO:0000256" key="1">
    <source>
        <dbReference type="SAM" id="Phobius"/>
    </source>
</evidence>
<evidence type="ECO:0000313" key="4">
    <source>
        <dbReference type="EMBL" id="CAI34194.1"/>
    </source>
</evidence>
<dbReference type="AlphaFoldDB" id="Q4JZJ7"/>
<feature type="transmembrane region" description="Helical" evidence="1">
    <location>
        <begin position="87"/>
        <end position="108"/>
    </location>
</feature>
<sequence>MKKIAIVRYNLSKIGGAEKVAINMANEFSQNHKTYLISILLNEDKNINYDISSDVEVESFFYGDLRVRKVIIPAMLKLRKHLIKNEIDVVFSIAPATNIIIFLATLGLNIKTVFCDHHSLEFQDTFSREIQRYIGAKFFDKIVTLTEEDKNRYRKDFSLRNEKVTSIYNWMEDINNIPAYTNKSKSIITVGRIEYQKGYDYLAKAIVNVLSKYKDWEWDIYGSGNEQIKQDLITELDKGGVLSRVHFKGNVNGTENIYPGHSIYVMTSRYEGLPLVLLEAKQYGLPIVSFKCPTGPSEIVLDEENGYLVDNYDVDYMSRKISDLIENENLRLKFSDESMKDTEKFSKKKIIKQWEDLIEEMTGE</sequence>
<evidence type="ECO:0000313" key="5">
    <source>
        <dbReference type="EMBL" id="CAI34232.1"/>
    </source>
</evidence>
<dbReference type="InterPro" id="IPR028098">
    <property type="entry name" value="Glyco_trans_4-like_N"/>
</dbReference>
<dbReference type="CAZy" id="GT4">
    <property type="family name" value="Glycosyltransferase Family 4"/>
</dbReference>
<feature type="domain" description="Glycosyltransferase subfamily 4-like N-terminal" evidence="3">
    <location>
        <begin position="14"/>
        <end position="170"/>
    </location>
</feature>
<dbReference type="PANTHER" id="PTHR12526:SF630">
    <property type="entry name" value="GLYCOSYLTRANSFERASE"/>
    <property type="match status" value="1"/>
</dbReference>
<keyword evidence="1" id="KW-1133">Transmembrane helix</keyword>
<gene>
    <name evidence="5" type="primary">wcrC</name>
    <name evidence="4" type="ORF">SPC33B_0011</name>
    <name evidence="5" type="ORF">SPC33D_0011</name>
</gene>
<protein>
    <submittedName>
        <fullName evidence="5">Putative glycosyl transferase</fullName>
    </submittedName>
</protein>
<dbReference type="RefSeq" id="WP_050096437.1">
    <property type="nucleotide sequence ID" value="NZ_CFDJ01000008.1"/>
</dbReference>
<name>Q4JZJ7_STREE</name>
<dbReference type="Gene3D" id="3.40.50.2000">
    <property type="entry name" value="Glycogen Phosphorylase B"/>
    <property type="match status" value="2"/>
</dbReference>
<dbReference type="InterPro" id="IPR001296">
    <property type="entry name" value="Glyco_trans_1"/>
</dbReference>
<dbReference type="EMBL" id="CR931699">
    <property type="protein sequence ID" value="CAI34194.1"/>
    <property type="molecule type" value="Genomic_DNA"/>
</dbReference>
<proteinExistence type="predicted"/>
<accession>Q4JZJ7</accession>
<dbReference type="GO" id="GO:0016757">
    <property type="term" value="F:glycosyltransferase activity"/>
    <property type="evidence" value="ECO:0007669"/>
    <property type="project" value="InterPro"/>
</dbReference>
<keyword evidence="1" id="KW-0812">Transmembrane</keyword>
<organism evidence="5">
    <name type="scientific">Streptococcus pneumoniae</name>
    <dbReference type="NCBI Taxonomy" id="1313"/>
    <lineage>
        <taxon>Bacteria</taxon>
        <taxon>Bacillati</taxon>
        <taxon>Bacillota</taxon>
        <taxon>Bacilli</taxon>
        <taxon>Lactobacillales</taxon>
        <taxon>Streptococcaceae</taxon>
        <taxon>Streptococcus</taxon>
    </lineage>
</organism>
<dbReference type="SUPFAM" id="SSF53756">
    <property type="entry name" value="UDP-Glycosyltransferase/glycogen phosphorylase"/>
    <property type="match status" value="1"/>
</dbReference>
<feature type="domain" description="Glycosyl transferase family 1" evidence="2">
    <location>
        <begin position="181"/>
        <end position="338"/>
    </location>
</feature>
<dbReference type="PANTHER" id="PTHR12526">
    <property type="entry name" value="GLYCOSYLTRANSFERASE"/>
    <property type="match status" value="1"/>
</dbReference>
<evidence type="ECO:0000259" key="3">
    <source>
        <dbReference type="Pfam" id="PF13439"/>
    </source>
</evidence>
<evidence type="ECO:0000259" key="2">
    <source>
        <dbReference type="Pfam" id="PF00534"/>
    </source>
</evidence>